<proteinExistence type="inferred from homology"/>
<keyword evidence="3" id="KW-0378">Hydrolase</keyword>
<evidence type="ECO:0000259" key="7">
    <source>
        <dbReference type="PROSITE" id="PS51935"/>
    </source>
</evidence>
<sequence>MSAQLSAQRVGRVVCAAAVAAGLVTGPQAVVPRAAAVPGPGERSVTRLLTDLQELYRKAEEASETYNATEEKLKAQQAEAKKLGAELSRARLALHDSRAAAGRLARQQYQGDSELSPYLKLLLARDPRHALDQSHLVRRLATERVETVGRLVGGEKRADELADRSRKALDTQLALAARQKKQRDQVVGRLKEVEELLAGLSTDQLAELRRLEEQGMADAQRKFMASGALSGPPAAGAGARGRATAARVPSRAGEAALRHAVRQIGKPYVWGAEGPKAYDCSGLTSQAWARAGRAIPRTSQEQWARLPKVPLRELRPGDLVVYFPKATHVAIYLGDGMVVQAPRPGSRVKVSPIAANPLLGAVRPDPAAAPVPDYVPPRLPKGATEGSDLGYGEVGAPPA</sequence>
<evidence type="ECO:0000256" key="2">
    <source>
        <dbReference type="ARBA" id="ARBA00022670"/>
    </source>
</evidence>
<keyword evidence="5" id="KW-0175">Coiled coil</keyword>
<accession>A0ABW2JHA0</accession>
<evidence type="ECO:0000313" key="9">
    <source>
        <dbReference type="Proteomes" id="UP001596523"/>
    </source>
</evidence>
<keyword evidence="2" id="KW-0645">Protease</keyword>
<dbReference type="PANTHER" id="PTHR47359:SF3">
    <property type="entry name" value="NLP_P60 DOMAIN-CONTAINING PROTEIN-RELATED"/>
    <property type="match status" value="1"/>
</dbReference>
<evidence type="ECO:0000256" key="1">
    <source>
        <dbReference type="ARBA" id="ARBA00007074"/>
    </source>
</evidence>
<feature type="domain" description="NlpC/P60" evidence="7">
    <location>
        <begin position="250"/>
        <end position="371"/>
    </location>
</feature>
<feature type="coiled-coil region" evidence="5">
    <location>
        <begin position="45"/>
        <end position="93"/>
    </location>
</feature>
<dbReference type="PROSITE" id="PS51935">
    <property type="entry name" value="NLPC_P60"/>
    <property type="match status" value="1"/>
</dbReference>
<feature type="compositionally biased region" description="Pro residues" evidence="6">
    <location>
        <begin position="367"/>
        <end position="379"/>
    </location>
</feature>
<reference evidence="9" key="1">
    <citation type="journal article" date="2019" name="Int. J. Syst. Evol. Microbiol.">
        <title>The Global Catalogue of Microorganisms (GCM) 10K type strain sequencing project: providing services to taxonomists for standard genome sequencing and annotation.</title>
        <authorList>
            <consortium name="The Broad Institute Genomics Platform"/>
            <consortium name="The Broad Institute Genome Sequencing Center for Infectious Disease"/>
            <person name="Wu L."/>
            <person name="Ma J."/>
        </authorList>
    </citation>
    <scope>NUCLEOTIDE SEQUENCE [LARGE SCALE GENOMIC DNA]</scope>
    <source>
        <strain evidence="9">SYNS20</strain>
    </source>
</reference>
<evidence type="ECO:0000256" key="5">
    <source>
        <dbReference type="SAM" id="Coils"/>
    </source>
</evidence>
<gene>
    <name evidence="8" type="ORF">ACFQVC_11525</name>
</gene>
<name>A0ABW2JHA0_9ACTN</name>
<dbReference type="InterPro" id="IPR038765">
    <property type="entry name" value="Papain-like_cys_pep_sf"/>
</dbReference>
<dbReference type="SUPFAM" id="SSF54001">
    <property type="entry name" value="Cysteine proteinases"/>
    <property type="match status" value="1"/>
</dbReference>
<evidence type="ECO:0000256" key="4">
    <source>
        <dbReference type="ARBA" id="ARBA00022807"/>
    </source>
</evidence>
<dbReference type="InterPro" id="IPR000064">
    <property type="entry name" value="NLP_P60_dom"/>
</dbReference>
<keyword evidence="4" id="KW-0788">Thiol protease</keyword>
<dbReference type="Proteomes" id="UP001596523">
    <property type="component" value="Unassembled WGS sequence"/>
</dbReference>
<evidence type="ECO:0000256" key="6">
    <source>
        <dbReference type="SAM" id="MobiDB-lite"/>
    </source>
</evidence>
<evidence type="ECO:0000313" key="8">
    <source>
        <dbReference type="EMBL" id="MFC7304848.1"/>
    </source>
</evidence>
<comment type="similarity">
    <text evidence="1">Belongs to the peptidase C40 family.</text>
</comment>
<evidence type="ECO:0000256" key="3">
    <source>
        <dbReference type="ARBA" id="ARBA00022801"/>
    </source>
</evidence>
<feature type="region of interest" description="Disordered" evidence="6">
    <location>
        <begin position="362"/>
        <end position="399"/>
    </location>
</feature>
<dbReference type="Pfam" id="PF00877">
    <property type="entry name" value="NLPC_P60"/>
    <property type="match status" value="1"/>
</dbReference>
<dbReference type="RefSeq" id="WP_381829736.1">
    <property type="nucleotide sequence ID" value="NZ_JBHTCF010000004.1"/>
</dbReference>
<dbReference type="InterPro" id="IPR051794">
    <property type="entry name" value="PG_Endopeptidase_C40"/>
</dbReference>
<keyword evidence="9" id="KW-1185">Reference proteome</keyword>
<dbReference type="PANTHER" id="PTHR47359">
    <property type="entry name" value="PEPTIDOGLYCAN DL-ENDOPEPTIDASE CWLO"/>
    <property type="match status" value="1"/>
</dbReference>
<dbReference type="EMBL" id="JBHTCF010000004">
    <property type="protein sequence ID" value="MFC7304848.1"/>
    <property type="molecule type" value="Genomic_DNA"/>
</dbReference>
<organism evidence="8 9">
    <name type="scientific">Streptomyces monticola</name>
    <dbReference type="NCBI Taxonomy" id="2666263"/>
    <lineage>
        <taxon>Bacteria</taxon>
        <taxon>Bacillati</taxon>
        <taxon>Actinomycetota</taxon>
        <taxon>Actinomycetes</taxon>
        <taxon>Kitasatosporales</taxon>
        <taxon>Streptomycetaceae</taxon>
        <taxon>Streptomyces</taxon>
    </lineage>
</organism>
<comment type="caution">
    <text evidence="8">The sequence shown here is derived from an EMBL/GenBank/DDBJ whole genome shotgun (WGS) entry which is preliminary data.</text>
</comment>
<dbReference type="Gene3D" id="3.90.1720.10">
    <property type="entry name" value="endopeptidase domain like (from Nostoc punctiforme)"/>
    <property type="match status" value="1"/>
</dbReference>
<protein>
    <submittedName>
        <fullName evidence="8">NlpC/P60 family protein</fullName>
    </submittedName>
</protein>